<dbReference type="Proteomes" id="UP000826722">
    <property type="component" value="Chromosome"/>
</dbReference>
<feature type="coiled-coil region" evidence="5">
    <location>
        <begin position="7"/>
        <end position="48"/>
    </location>
</feature>
<dbReference type="KEGG" id="mpau:ZMTM_14160"/>
<dbReference type="SUPFAM" id="SSF46785">
    <property type="entry name" value="Winged helix' DNA-binding domain"/>
    <property type="match status" value="1"/>
</dbReference>
<dbReference type="InterPro" id="IPR005650">
    <property type="entry name" value="BlaI_family"/>
</dbReference>
<dbReference type="InterPro" id="IPR036390">
    <property type="entry name" value="WH_DNA-bd_sf"/>
</dbReference>
<evidence type="ECO:0000256" key="5">
    <source>
        <dbReference type="SAM" id="Coils"/>
    </source>
</evidence>
<dbReference type="RefSeq" id="WP_221763278.1">
    <property type="nucleotide sequence ID" value="NZ_AP024110.1"/>
</dbReference>
<dbReference type="GO" id="GO:0003677">
    <property type="term" value="F:DNA binding"/>
    <property type="evidence" value="ECO:0007669"/>
    <property type="project" value="UniProtKB-KW"/>
</dbReference>
<keyword evidence="7" id="KW-1185">Reference proteome</keyword>
<evidence type="ECO:0000256" key="4">
    <source>
        <dbReference type="ARBA" id="ARBA00023163"/>
    </source>
</evidence>
<dbReference type="EMBL" id="AP024110">
    <property type="protein sequence ID" value="BCM25157.1"/>
    <property type="molecule type" value="Genomic_DNA"/>
</dbReference>
<evidence type="ECO:0000313" key="7">
    <source>
        <dbReference type="Proteomes" id="UP000826722"/>
    </source>
</evidence>
<keyword evidence="5" id="KW-0175">Coiled coil</keyword>
<evidence type="ECO:0000313" key="6">
    <source>
        <dbReference type="EMBL" id="BCM25157.1"/>
    </source>
</evidence>
<organism evidence="6 7">
    <name type="scientific">Methyloradius palustris</name>
    <dbReference type="NCBI Taxonomy" id="2778876"/>
    <lineage>
        <taxon>Bacteria</taxon>
        <taxon>Pseudomonadati</taxon>
        <taxon>Pseudomonadota</taxon>
        <taxon>Betaproteobacteria</taxon>
        <taxon>Nitrosomonadales</taxon>
        <taxon>Methylophilaceae</taxon>
        <taxon>Methyloradius</taxon>
    </lineage>
</organism>
<reference evidence="6" key="1">
    <citation type="journal article" date="2021" name="Arch. Microbiol.">
        <title>Methyloradius palustris gen. nov., sp. nov., a methanol-oxidizing bacterium isolated from snow.</title>
        <authorList>
            <person name="Miyadera T."/>
            <person name="Kojima H."/>
            <person name="Fukui M."/>
        </authorList>
    </citation>
    <scope>NUCLEOTIDE SEQUENCE</scope>
    <source>
        <strain evidence="6">Zm11</strain>
    </source>
</reference>
<sequence>MGTSSSIENLEKIKAIYENKLRHIREQLRDLNAKYEKVLIAIEVLQETDSDNQSEPKPAKKTPIRVHVMNIFDDGSTLTVSDVFDDLPEEVNTTKATINTVLSELVKAGKLQKRGVGQYYKPAQRKRLIKDWL</sequence>
<protein>
    <submittedName>
        <fullName evidence="6">Uncharacterized protein</fullName>
    </submittedName>
</protein>
<evidence type="ECO:0000256" key="3">
    <source>
        <dbReference type="ARBA" id="ARBA00023125"/>
    </source>
</evidence>
<dbReference type="GO" id="GO:0045892">
    <property type="term" value="P:negative regulation of DNA-templated transcription"/>
    <property type="evidence" value="ECO:0007669"/>
    <property type="project" value="InterPro"/>
</dbReference>
<dbReference type="InterPro" id="IPR036388">
    <property type="entry name" value="WH-like_DNA-bd_sf"/>
</dbReference>
<evidence type="ECO:0000256" key="2">
    <source>
        <dbReference type="ARBA" id="ARBA00023015"/>
    </source>
</evidence>
<keyword evidence="3" id="KW-0238">DNA-binding</keyword>
<evidence type="ECO:0000256" key="1">
    <source>
        <dbReference type="ARBA" id="ARBA00011046"/>
    </source>
</evidence>
<dbReference type="Pfam" id="PF03965">
    <property type="entry name" value="Penicillinase_R"/>
    <property type="match status" value="1"/>
</dbReference>
<keyword evidence="2" id="KW-0805">Transcription regulation</keyword>
<dbReference type="AlphaFoldDB" id="A0A8D5FZR0"/>
<name>A0A8D5FZR0_9PROT</name>
<accession>A0A8D5FZR0</accession>
<dbReference type="Gene3D" id="1.10.10.10">
    <property type="entry name" value="Winged helix-like DNA-binding domain superfamily/Winged helix DNA-binding domain"/>
    <property type="match status" value="1"/>
</dbReference>
<proteinExistence type="inferred from homology"/>
<comment type="similarity">
    <text evidence="1">Belongs to the BlaI transcriptional regulatory family.</text>
</comment>
<gene>
    <name evidence="6" type="ORF">ZMTM_14160</name>
</gene>
<keyword evidence="4" id="KW-0804">Transcription</keyword>